<evidence type="ECO:0000256" key="14">
    <source>
        <dbReference type="SAM" id="Phobius"/>
    </source>
</evidence>
<accession>A0A0F8A6G3</accession>
<dbReference type="GO" id="GO:0000247">
    <property type="term" value="F:C-8 sterol isomerase activity"/>
    <property type="evidence" value="ECO:0007669"/>
    <property type="project" value="TreeGrafter"/>
</dbReference>
<dbReference type="PANTHER" id="PTHR14207">
    <property type="entry name" value="STEROL ISOMERASE"/>
    <property type="match status" value="1"/>
</dbReference>
<evidence type="ECO:0000256" key="2">
    <source>
        <dbReference type="ARBA" id="ARBA00008337"/>
    </source>
</evidence>
<feature type="transmembrane region" description="Helical" evidence="14">
    <location>
        <begin position="180"/>
        <end position="197"/>
    </location>
</feature>
<keyword evidence="3" id="KW-0444">Lipid biosynthesis</keyword>
<evidence type="ECO:0000259" key="15">
    <source>
        <dbReference type="PROSITE" id="PS51751"/>
    </source>
</evidence>
<feature type="domain" description="EXPERA" evidence="15">
    <location>
        <begin position="92"/>
        <end position="238"/>
    </location>
</feature>
<feature type="transmembrane region" description="Helical" evidence="14">
    <location>
        <begin position="217"/>
        <end position="235"/>
    </location>
</feature>
<dbReference type="GO" id="GO:0016126">
    <property type="term" value="P:sterol biosynthetic process"/>
    <property type="evidence" value="ECO:0007669"/>
    <property type="project" value="UniProtKB-KW"/>
</dbReference>
<comment type="subcellular location">
    <subcellularLocation>
        <location evidence="1">Membrane</location>
        <topology evidence="1">Multi-pass membrane protein</topology>
    </subcellularLocation>
</comment>
<feature type="transmembrane region" description="Helical" evidence="14">
    <location>
        <begin position="147"/>
        <end position="168"/>
    </location>
</feature>
<gene>
    <name evidence="16" type="ORF">HIM_03350</name>
</gene>
<dbReference type="PANTHER" id="PTHR14207:SF0">
    <property type="entry name" value="3-BETA-HYDROXYSTEROID-DELTA(8),DELTA(7)-ISOMERASE"/>
    <property type="match status" value="1"/>
</dbReference>
<evidence type="ECO:0000256" key="6">
    <source>
        <dbReference type="ARBA" id="ARBA00022989"/>
    </source>
</evidence>
<evidence type="ECO:0000313" key="17">
    <source>
        <dbReference type="Proteomes" id="UP000054481"/>
    </source>
</evidence>
<organism evidence="16 17">
    <name type="scientific">Hirsutella minnesotensis 3608</name>
    <dbReference type="NCBI Taxonomy" id="1043627"/>
    <lineage>
        <taxon>Eukaryota</taxon>
        <taxon>Fungi</taxon>
        <taxon>Dikarya</taxon>
        <taxon>Ascomycota</taxon>
        <taxon>Pezizomycotina</taxon>
        <taxon>Sordariomycetes</taxon>
        <taxon>Hypocreomycetidae</taxon>
        <taxon>Hypocreales</taxon>
        <taxon>Ophiocordycipitaceae</taxon>
        <taxon>Hirsutella</taxon>
    </lineage>
</organism>
<dbReference type="InterPro" id="IPR007905">
    <property type="entry name" value="EBP"/>
</dbReference>
<keyword evidence="17" id="KW-1185">Reference proteome</keyword>
<evidence type="ECO:0000256" key="7">
    <source>
        <dbReference type="ARBA" id="ARBA00023011"/>
    </source>
</evidence>
<evidence type="ECO:0000256" key="4">
    <source>
        <dbReference type="ARBA" id="ARBA00022692"/>
    </source>
</evidence>
<keyword evidence="6 13" id="KW-1133">Transmembrane helix</keyword>
<evidence type="ECO:0000256" key="11">
    <source>
        <dbReference type="ARBA" id="ARBA00023221"/>
    </source>
</evidence>
<keyword evidence="5" id="KW-0752">Steroid biosynthesis</keyword>
<name>A0A0F8A6G3_9HYPO</name>
<keyword evidence="12" id="KW-0413">Isomerase</keyword>
<dbReference type="Proteomes" id="UP000054481">
    <property type="component" value="Unassembled WGS sequence"/>
</dbReference>
<proteinExistence type="inferred from homology"/>
<comment type="similarity">
    <text evidence="2">Belongs to the EBP family.</text>
</comment>
<dbReference type="PROSITE" id="PS51751">
    <property type="entry name" value="EXPERA"/>
    <property type="match status" value="1"/>
</dbReference>
<dbReference type="GO" id="GO:0005783">
    <property type="term" value="C:endoplasmic reticulum"/>
    <property type="evidence" value="ECO:0007669"/>
    <property type="project" value="TreeGrafter"/>
</dbReference>
<dbReference type="GO" id="GO:0004769">
    <property type="term" value="F:steroid Delta-isomerase activity"/>
    <property type="evidence" value="ECO:0007669"/>
    <property type="project" value="TreeGrafter"/>
</dbReference>
<keyword evidence="7" id="KW-0756">Sterol biosynthesis</keyword>
<evidence type="ECO:0000256" key="3">
    <source>
        <dbReference type="ARBA" id="ARBA00022516"/>
    </source>
</evidence>
<evidence type="ECO:0000256" key="5">
    <source>
        <dbReference type="ARBA" id="ARBA00022955"/>
    </source>
</evidence>
<keyword evidence="8" id="KW-0443">Lipid metabolism</keyword>
<evidence type="ECO:0000256" key="1">
    <source>
        <dbReference type="ARBA" id="ARBA00004141"/>
    </source>
</evidence>
<dbReference type="GO" id="GO:0047750">
    <property type="term" value="F:cholestenol delta-isomerase activity"/>
    <property type="evidence" value="ECO:0007669"/>
    <property type="project" value="InterPro"/>
</dbReference>
<dbReference type="OrthoDB" id="58557at2759"/>
<keyword evidence="11" id="KW-0753">Steroid metabolism</keyword>
<keyword evidence="9 13" id="KW-0472">Membrane</keyword>
<evidence type="ECO:0000256" key="9">
    <source>
        <dbReference type="ARBA" id="ARBA00023136"/>
    </source>
</evidence>
<keyword evidence="4 13" id="KW-0812">Transmembrane</keyword>
<dbReference type="InterPro" id="IPR033118">
    <property type="entry name" value="EXPERA"/>
</dbReference>
<dbReference type="GO" id="GO:0016020">
    <property type="term" value="C:membrane"/>
    <property type="evidence" value="ECO:0007669"/>
    <property type="project" value="UniProtKB-SubCell"/>
</dbReference>
<dbReference type="Pfam" id="PF05241">
    <property type="entry name" value="EBP"/>
    <property type="match status" value="1"/>
</dbReference>
<protein>
    <recommendedName>
        <fullName evidence="15">EXPERA domain-containing protein</fullName>
    </recommendedName>
</protein>
<reference evidence="16 17" key="1">
    <citation type="journal article" date="2014" name="Genome Biol. Evol.">
        <title>Comparative genomics and transcriptomics analyses reveal divergent lifestyle features of nematode endoparasitic fungus Hirsutella minnesotensis.</title>
        <authorList>
            <person name="Lai Y."/>
            <person name="Liu K."/>
            <person name="Zhang X."/>
            <person name="Zhang X."/>
            <person name="Li K."/>
            <person name="Wang N."/>
            <person name="Shu C."/>
            <person name="Wu Y."/>
            <person name="Wang C."/>
            <person name="Bushley K.E."/>
            <person name="Xiang M."/>
            <person name="Liu X."/>
        </authorList>
    </citation>
    <scope>NUCLEOTIDE SEQUENCE [LARGE SCALE GENOMIC DNA]</scope>
    <source>
        <strain evidence="16 17">3608</strain>
    </source>
</reference>
<dbReference type="EMBL" id="KQ030508">
    <property type="protein sequence ID" value="KJZ77029.1"/>
    <property type="molecule type" value="Genomic_DNA"/>
</dbReference>
<keyword evidence="10" id="KW-1207">Sterol metabolism</keyword>
<evidence type="ECO:0000256" key="8">
    <source>
        <dbReference type="ARBA" id="ARBA00023098"/>
    </source>
</evidence>
<sequence length="252" mass="28871">MTSVLEPPKPTTVDGVGGTSLTLFVAVASIRGIRQSSRWSGPRRTRISLRRRRFQATNQTPRRRHHWWVRWGSQQVLSSLGPIAAPSRAGSVRVRWTALPPPGGFLHIAFEGYYIVHRRRIAGLQTIPAQLWKEYALSDSRYLTSDTFTVCVETITVLVWGPLCLLAFASTVRRHRLRHALQVVVCTAHLYGCALYYATNWVEHLATGVSYSRPEWLYYWLYYVGFNLPWILVPLGERSSRAFTFPRSEWPS</sequence>
<evidence type="ECO:0000256" key="13">
    <source>
        <dbReference type="PROSITE-ProRule" id="PRU01087"/>
    </source>
</evidence>
<dbReference type="AlphaFoldDB" id="A0A0F8A6G3"/>
<evidence type="ECO:0000256" key="10">
    <source>
        <dbReference type="ARBA" id="ARBA00023166"/>
    </source>
</evidence>
<evidence type="ECO:0000256" key="12">
    <source>
        <dbReference type="ARBA" id="ARBA00023235"/>
    </source>
</evidence>
<evidence type="ECO:0000313" key="16">
    <source>
        <dbReference type="EMBL" id="KJZ77029.1"/>
    </source>
</evidence>